<organism evidence="1">
    <name type="scientific">marine sediment metagenome</name>
    <dbReference type="NCBI Taxonomy" id="412755"/>
    <lineage>
        <taxon>unclassified sequences</taxon>
        <taxon>metagenomes</taxon>
        <taxon>ecological metagenomes</taxon>
    </lineage>
</organism>
<dbReference type="AlphaFoldDB" id="A0A0F9AN78"/>
<proteinExistence type="predicted"/>
<feature type="non-terminal residue" evidence="1">
    <location>
        <position position="70"/>
    </location>
</feature>
<sequence>MPEITDGQLERTILALRWMTTQLQWQYNENRTAFAQTNKGGYSDELIDALDLLFELEAKQGSDGREVPTY</sequence>
<gene>
    <name evidence="1" type="ORF">LCGC14_2551970</name>
</gene>
<evidence type="ECO:0000313" key="1">
    <source>
        <dbReference type="EMBL" id="KKL10820.1"/>
    </source>
</evidence>
<protein>
    <submittedName>
        <fullName evidence="1">Uncharacterized protein</fullName>
    </submittedName>
</protein>
<dbReference type="EMBL" id="LAZR01041907">
    <property type="protein sequence ID" value="KKL10820.1"/>
    <property type="molecule type" value="Genomic_DNA"/>
</dbReference>
<accession>A0A0F9AN78</accession>
<comment type="caution">
    <text evidence="1">The sequence shown here is derived from an EMBL/GenBank/DDBJ whole genome shotgun (WGS) entry which is preliminary data.</text>
</comment>
<reference evidence="1" key="1">
    <citation type="journal article" date="2015" name="Nature">
        <title>Complex archaea that bridge the gap between prokaryotes and eukaryotes.</title>
        <authorList>
            <person name="Spang A."/>
            <person name="Saw J.H."/>
            <person name="Jorgensen S.L."/>
            <person name="Zaremba-Niedzwiedzka K."/>
            <person name="Martijn J."/>
            <person name="Lind A.E."/>
            <person name="van Eijk R."/>
            <person name="Schleper C."/>
            <person name="Guy L."/>
            <person name="Ettema T.J."/>
        </authorList>
    </citation>
    <scope>NUCLEOTIDE SEQUENCE</scope>
</reference>
<name>A0A0F9AN78_9ZZZZ</name>